<evidence type="ECO:0008006" key="3">
    <source>
        <dbReference type="Google" id="ProtNLM"/>
    </source>
</evidence>
<comment type="caution">
    <text evidence="1">The sequence shown here is derived from an EMBL/GenBank/DDBJ whole genome shotgun (WGS) entry which is preliminary data.</text>
</comment>
<keyword evidence="2" id="KW-1185">Reference proteome</keyword>
<reference evidence="1 2" key="1">
    <citation type="submission" date="2016-01" db="EMBL/GenBank/DDBJ databases">
        <title>Whole genome sequencing of Myroides marinus L41.</title>
        <authorList>
            <person name="Hong K.W."/>
        </authorList>
    </citation>
    <scope>NUCLEOTIDE SEQUENCE [LARGE SCALE GENOMIC DNA]</scope>
    <source>
        <strain evidence="1 2">L41</strain>
    </source>
</reference>
<evidence type="ECO:0000313" key="1">
    <source>
        <dbReference type="EMBL" id="KZE83824.1"/>
    </source>
</evidence>
<dbReference type="AlphaFoldDB" id="A0A161SCF8"/>
<name>A0A161SCF8_9FLAO</name>
<proteinExistence type="predicted"/>
<dbReference type="OrthoDB" id="1447223at2"/>
<dbReference type="Proteomes" id="UP000076630">
    <property type="component" value="Unassembled WGS sequence"/>
</dbReference>
<dbReference type="RefSeq" id="WP_038986634.1">
    <property type="nucleotide sequence ID" value="NZ_JACAJN010000015.1"/>
</dbReference>
<organism evidence="1 2">
    <name type="scientific">Myroides marinus</name>
    <dbReference type="NCBI Taxonomy" id="703342"/>
    <lineage>
        <taxon>Bacteria</taxon>
        <taxon>Pseudomonadati</taxon>
        <taxon>Bacteroidota</taxon>
        <taxon>Flavobacteriia</taxon>
        <taxon>Flavobacteriales</taxon>
        <taxon>Flavobacteriaceae</taxon>
        <taxon>Myroides</taxon>
    </lineage>
</organism>
<sequence>MKNTVLLYILLFLTPCSFIWAQKERNNIVGDENSFLINQITIRNDKAMLQDQKQVYVTQIGDDNILMSNLSNSTSSDVNYMQIGNHNNIDILTKSQESNQTIDQIGDQNKYSNYNYNSTKVENINIIQKGNNQNIDVFGQNSMSQDLKITIIGSDKSLIIRNYN</sequence>
<dbReference type="EMBL" id="LQNU01000035">
    <property type="protein sequence ID" value="KZE83824.1"/>
    <property type="molecule type" value="Genomic_DNA"/>
</dbReference>
<protein>
    <recommendedName>
        <fullName evidence="3">Curlin associated repeat-containing protein</fullName>
    </recommendedName>
</protein>
<gene>
    <name evidence="1" type="ORF">AV926_03955</name>
</gene>
<evidence type="ECO:0000313" key="2">
    <source>
        <dbReference type="Proteomes" id="UP000076630"/>
    </source>
</evidence>
<accession>A0A161SCF8</accession>